<evidence type="ECO:0000313" key="1">
    <source>
        <dbReference type="EMBL" id="DAF63672.1"/>
    </source>
</evidence>
<protein>
    <submittedName>
        <fullName evidence="1">Uncharacterized protein</fullName>
    </submittedName>
</protein>
<proteinExistence type="predicted"/>
<organism evidence="1">
    <name type="scientific">Podoviridae sp. ctz6O13</name>
    <dbReference type="NCBI Taxonomy" id="2827757"/>
    <lineage>
        <taxon>Viruses</taxon>
        <taxon>Duplodnaviria</taxon>
        <taxon>Heunggongvirae</taxon>
        <taxon>Uroviricota</taxon>
        <taxon>Caudoviricetes</taxon>
    </lineage>
</organism>
<dbReference type="EMBL" id="BK032843">
    <property type="protein sequence ID" value="DAF63672.1"/>
    <property type="molecule type" value="Genomic_DNA"/>
</dbReference>
<accession>A0A8S5TKM0</accession>
<reference evidence="1" key="1">
    <citation type="journal article" date="2021" name="Proc. Natl. Acad. Sci. U.S.A.">
        <title>A Catalog of Tens of Thousands of Viruses from Human Metagenomes Reveals Hidden Associations with Chronic Diseases.</title>
        <authorList>
            <person name="Tisza M.J."/>
            <person name="Buck C.B."/>
        </authorList>
    </citation>
    <scope>NUCLEOTIDE SEQUENCE</scope>
    <source>
        <strain evidence="1">Ctz6O13</strain>
    </source>
</reference>
<sequence length="31" mass="3722">MGFIDQYLPRPPSHMNVRTSRIKWTHIPQQS</sequence>
<name>A0A8S5TKM0_9CAUD</name>